<proteinExistence type="predicted"/>
<gene>
    <name evidence="2" type="ORF">TEGL_20160</name>
</gene>
<dbReference type="CDD" id="cd02440">
    <property type="entry name" value="AdoMet_MTases"/>
    <property type="match status" value="1"/>
</dbReference>
<dbReference type="RefSeq" id="WP_018590974.1">
    <property type="nucleotide sequence ID" value="NZ_CP117523.1"/>
</dbReference>
<dbReference type="EMBL" id="CP117523">
    <property type="protein sequence ID" value="WWD83603.1"/>
    <property type="molecule type" value="Genomic_DNA"/>
</dbReference>
<dbReference type="Proteomes" id="UP001348492">
    <property type="component" value="Chromosome"/>
</dbReference>
<dbReference type="Gene3D" id="3.40.50.150">
    <property type="entry name" value="Vaccinia Virus protein VP39"/>
    <property type="match status" value="1"/>
</dbReference>
<protein>
    <recommendedName>
        <fullName evidence="1">Methyltransferase small domain-containing protein</fullName>
    </recommendedName>
</protein>
<organism evidence="2 3">
    <name type="scientific">Terrisporobacter glycolicus ATCC 14880 = DSM 1288</name>
    <dbReference type="NCBI Taxonomy" id="1121315"/>
    <lineage>
        <taxon>Bacteria</taxon>
        <taxon>Bacillati</taxon>
        <taxon>Bacillota</taxon>
        <taxon>Clostridia</taxon>
        <taxon>Peptostreptococcales</taxon>
        <taxon>Peptostreptococcaceae</taxon>
        <taxon>Terrisporobacter</taxon>
    </lineage>
</organism>
<reference evidence="2 3" key="1">
    <citation type="journal article" date="2023" name="PLoS ONE">
        <title>Genome-based metabolic and phylogenomic analysis of three Terrisporobacter species.</title>
        <authorList>
            <person name="Boer T."/>
            <person name="Bengelsdorf F.R."/>
            <person name="Bomeke M."/>
            <person name="Daniel R."/>
            <person name="Poehlein A."/>
        </authorList>
    </citation>
    <scope>NUCLEOTIDE SEQUENCE [LARGE SCALE GENOMIC DNA]</scope>
    <source>
        <strain evidence="2 3">DSM 1288</strain>
    </source>
</reference>
<dbReference type="SUPFAM" id="SSF53335">
    <property type="entry name" value="S-adenosyl-L-methionine-dependent methyltransferases"/>
    <property type="match status" value="1"/>
</dbReference>
<feature type="domain" description="Methyltransferase small" evidence="1">
    <location>
        <begin position="36"/>
        <end position="104"/>
    </location>
</feature>
<dbReference type="InterPro" id="IPR029063">
    <property type="entry name" value="SAM-dependent_MTases_sf"/>
</dbReference>
<accession>A0ABZ2EVH0</accession>
<keyword evidence="3" id="KW-1185">Reference proteome</keyword>
<evidence type="ECO:0000313" key="2">
    <source>
        <dbReference type="EMBL" id="WWD83603.1"/>
    </source>
</evidence>
<dbReference type="InterPro" id="IPR007848">
    <property type="entry name" value="Small_mtfrase_dom"/>
</dbReference>
<evidence type="ECO:0000259" key="1">
    <source>
        <dbReference type="Pfam" id="PF05175"/>
    </source>
</evidence>
<evidence type="ECO:0000313" key="3">
    <source>
        <dbReference type="Proteomes" id="UP001348492"/>
    </source>
</evidence>
<sequence length="232" mass="27206">MRMNWNDITIKSFVDASEYTGFHKELAQYIMPYIKSSGSFCDIGCGLGLIDIYLSKDLEDITCVDINKNAISYLEKSIYDNNIENIKCMVKDYKEIDTKFHTILISFFSYEDLEYFSKRCDRLIAIVNDRSTSHIPISIKVMKEINQHSSKKLKNLLDENKINYKYMPLSMEFGQTFINEEEMVKYAKSYDNGQEYDAIYNHIVKNVVKGDNVSYYLPYKKNISIFVIDFNK</sequence>
<dbReference type="Pfam" id="PF05175">
    <property type="entry name" value="MTS"/>
    <property type="match status" value="1"/>
</dbReference>
<name>A0ABZ2EVH0_9FIRM</name>